<keyword evidence="3" id="KW-0564">Palmitate</keyword>
<dbReference type="PROSITE" id="PS51257">
    <property type="entry name" value="PROKAR_LIPOPROTEIN"/>
    <property type="match status" value="1"/>
</dbReference>
<keyword evidence="4" id="KW-0449">Lipoprotein</keyword>
<evidence type="ECO:0000313" key="7">
    <source>
        <dbReference type="Proteomes" id="UP000240357"/>
    </source>
</evidence>
<accession>A0A2T2Y8X5</accession>
<evidence type="ECO:0000256" key="3">
    <source>
        <dbReference type="ARBA" id="ARBA00023139"/>
    </source>
</evidence>
<proteinExistence type="predicted"/>
<dbReference type="AlphaFoldDB" id="A0A2T2Y8X5"/>
<evidence type="ECO:0000313" key="6">
    <source>
        <dbReference type="EMBL" id="PSR51953.1"/>
    </source>
</evidence>
<keyword evidence="2" id="KW-0472">Membrane</keyword>
<dbReference type="InterPro" id="IPR018660">
    <property type="entry name" value="MliC"/>
</dbReference>
<evidence type="ECO:0000259" key="5">
    <source>
        <dbReference type="Pfam" id="PF09864"/>
    </source>
</evidence>
<dbReference type="EMBL" id="PYFT01000002">
    <property type="protein sequence ID" value="PSR51953.1"/>
    <property type="molecule type" value="Genomic_DNA"/>
</dbReference>
<keyword evidence="7" id="KW-1185">Reference proteome</keyword>
<protein>
    <recommendedName>
        <fullName evidence="5">C-type lysozyme inhibitor domain-containing protein</fullName>
    </recommendedName>
</protein>
<evidence type="ECO:0000256" key="4">
    <source>
        <dbReference type="ARBA" id="ARBA00023288"/>
    </source>
</evidence>
<dbReference type="InterPro" id="IPR036328">
    <property type="entry name" value="MliC_sf"/>
</dbReference>
<feature type="domain" description="C-type lysozyme inhibitor" evidence="5">
    <location>
        <begin position="47"/>
        <end position="104"/>
    </location>
</feature>
<dbReference type="Pfam" id="PF09864">
    <property type="entry name" value="MliC"/>
    <property type="match status" value="1"/>
</dbReference>
<evidence type="ECO:0000256" key="1">
    <source>
        <dbReference type="ARBA" id="ARBA00022729"/>
    </source>
</evidence>
<reference evidence="6 7" key="1">
    <citation type="submission" date="2018-03" db="EMBL/GenBank/DDBJ databases">
        <title>Adhaeribacter sp. HMF7605 Genome sequencing and assembly.</title>
        <authorList>
            <person name="Kang H."/>
            <person name="Kang J."/>
            <person name="Cha I."/>
            <person name="Kim H."/>
            <person name="Joh K."/>
        </authorList>
    </citation>
    <scope>NUCLEOTIDE SEQUENCE [LARGE SCALE GENOMIC DNA]</scope>
    <source>
        <strain evidence="6 7">HMF7605</strain>
    </source>
</reference>
<name>A0A2T2Y8X5_9BACT</name>
<dbReference type="RefSeq" id="WP_106933773.1">
    <property type="nucleotide sequence ID" value="NZ_PYFT01000002.1"/>
</dbReference>
<dbReference type="OrthoDB" id="1273481at2"/>
<dbReference type="Proteomes" id="UP000240357">
    <property type="component" value="Unassembled WGS sequence"/>
</dbReference>
<dbReference type="Gene3D" id="2.40.128.200">
    <property type="match status" value="1"/>
</dbReference>
<sequence>MKKLINQVGFIVLLSMSLFSCNTHSSQKAGSLVQPPLLEGTLKSATGEELRYSFNNVIHTLIIQYQGATSTLTAQPTGSGIKYANEEYVYSEWQGKSTLQKNGKIIFEASTNSGKQK</sequence>
<dbReference type="SUPFAM" id="SSF141488">
    <property type="entry name" value="YdhA-like"/>
    <property type="match status" value="1"/>
</dbReference>
<comment type="caution">
    <text evidence="6">The sequence shown here is derived from an EMBL/GenBank/DDBJ whole genome shotgun (WGS) entry which is preliminary data.</text>
</comment>
<organism evidence="6 7">
    <name type="scientific">Adhaeribacter arboris</name>
    <dbReference type="NCBI Taxonomy" id="2072846"/>
    <lineage>
        <taxon>Bacteria</taxon>
        <taxon>Pseudomonadati</taxon>
        <taxon>Bacteroidota</taxon>
        <taxon>Cytophagia</taxon>
        <taxon>Cytophagales</taxon>
        <taxon>Hymenobacteraceae</taxon>
        <taxon>Adhaeribacter</taxon>
    </lineage>
</organism>
<keyword evidence="1" id="KW-0732">Signal</keyword>
<evidence type="ECO:0000256" key="2">
    <source>
        <dbReference type="ARBA" id="ARBA00023136"/>
    </source>
</evidence>
<gene>
    <name evidence="6" type="ORF">AHMF7605_29015</name>
</gene>